<feature type="non-terminal residue" evidence="1">
    <location>
        <position position="1"/>
    </location>
</feature>
<keyword evidence="2" id="KW-1185">Reference proteome</keyword>
<organism evidence="1 2">
    <name type="scientific">Dentiscutata heterogama</name>
    <dbReference type="NCBI Taxonomy" id="1316150"/>
    <lineage>
        <taxon>Eukaryota</taxon>
        <taxon>Fungi</taxon>
        <taxon>Fungi incertae sedis</taxon>
        <taxon>Mucoromycota</taxon>
        <taxon>Glomeromycotina</taxon>
        <taxon>Glomeromycetes</taxon>
        <taxon>Diversisporales</taxon>
        <taxon>Gigasporaceae</taxon>
        <taxon>Dentiscutata</taxon>
    </lineage>
</organism>
<comment type="caution">
    <text evidence="1">The sequence shown here is derived from an EMBL/GenBank/DDBJ whole genome shotgun (WGS) entry which is preliminary data.</text>
</comment>
<evidence type="ECO:0000313" key="1">
    <source>
        <dbReference type="EMBL" id="CAG8763749.1"/>
    </source>
</evidence>
<accession>A0ACA9QRS6</accession>
<protein>
    <submittedName>
        <fullName evidence="1">758_t:CDS:1</fullName>
    </submittedName>
</protein>
<reference evidence="1" key="1">
    <citation type="submission" date="2021-06" db="EMBL/GenBank/DDBJ databases">
        <authorList>
            <person name="Kallberg Y."/>
            <person name="Tangrot J."/>
            <person name="Rosling A."/>
        </authorList>
    </citation>
    <scope>NUCLEOTIDE SEQUENCE</scope>
    <source>
        <strain evidence="1">IL203A</strain>
    </source>
</reference>
<feature type="non-terminal residue" evidence="1">
    <location>
        <position position="115"/>
    </location>
</feature>
<gene>
    <name evidence="1" type="ORF">DHETER_LOCUS15430</name>
</gene>
<evidence type="ECO:0000313" key="2">
    <source>
        <dbReference type="Proteomes" id="UP000789702"/>
    </source>
</evidence>
<proteinExistence type="predicted"/>
<dbReference type="EMBL" id="CAJVPU010052703">
    <property type="protein sequence ID" value="CAG8763749.1"/>
    <property type="molecule type" value="Genomic_DNA"/>
</dbReference>
<dbReference type="Proteomes" id="UP000789702">
    <property type="component" value="Unassembled WGS sequence"/>
</dbReference>
<name>A0ACA9QRS6_9GLOM</name>
<sequence>WVQILLDEDKIQKFDSFEFGVYSVEYRGTKITLKRFIIPKFVNELYHRRFTINCHENIIKFLGITITFPENNYLMVLQFANDGNLRNHLQSKTHEGVFKILRTELIQIAEQIIFG</sequence>